<reference evidence="3" key="1">
    <citation type="journal article" date="2023" name="Mol. Phylogenet. Evol.">
        <title>Genome-scale phylogeny and comparative genomics of the fungal order Sordariales.</title>
        <authorList>
            <person name="Hensen N."/>
            <person name="Bonometti L."/>
            <person name="Westerberg I."/>
            <person name="Brannstrom I.O."/>
            <person name="Guillou S."/>
            <person name="Cros-Aarteil S."/>
            <person name="Calhoun S."/>
            <person name="Haridas S."/>
            <person name="Kuo A."/>
            <person name="Mondo S."/>
            <person name="Pangilinan J."/>
            <person name="Riley R."/>
            <person name="LaButti K."/>
            <person name="Andreopoulos B."/>
            <person name="Lipzen A."/>
            <person name="Chen C."/>
            <person name="Yan M."/>
            <person name="Daum C."/>
            <person name="Ng V."/>
            <person name="Clum A."/>
            <person name="Steindorff A."/>
            <person name="Ohm R.A."/>
            <person name="Martin F."/>
            <person name="Silar P."/>
            <person name="Natvig D.O."/>
            <person name="Lalanne C."/>
            <person name="Gautier V."/>
            <person name="Ament-Velasquez S.L."/>
            <person name="Kruys A."/>
            <person name="Hutchinson M.I."/>
            <person name="Powell A.J."/>
            <person name="Barry K."/>
            <person name="Miller A.N."/>
            <person name="Grigoriev I.V."/>
            <person name="Debuchy R."/>
            <person name="Gladieux P."/>
            <person name="Hiltunen Thoren M."/>
            <person name="Johannesson H."/>
        </authorList>
    </citation>
    <scope>NUCLEOTIDE SEQUENCE</scope>
    <source>
        <strain evidence="3">PSN324</strain>
    </source>
</reference>
<feature type="compositionally biased region" description="Low complexity" evidence="1">
    <location>
        <begin position="9"/>
        <end position="24"/>
    </location>
</feature>
<feature type="compositionally biased region" description="Low complexity" evidence="1">
    <location>
        <begin position="568"/>
        <end position="578"/>
    </location>
</feature>
<sequence>MHDEAQLGTISTSTSSSSPTLNLRDTVPTATTIITVPVGDCCQSKTPPVNFGPSITLTTSTITTSSTASVITPEPSSSQSPDPTSKRSAVPPVVIAGAVIGAAAFVLLSTFLFFITCHRKGNSKKQKRRPIRMFSYPGEYQTVPANRPNSPPSHSPTPSSDSSLSTQGLLDLTNYANEQHQENEYTFAAPRQELSTGNGNLSCSESNNKSCSHMSANGNSDNIFHLSSSPRDRRSVDTIFALRFYYTHELDRRSKGSFLPELPATPVGSCIPPLPTSPPPPPPPPISSYTSPNAPRHQSSFFTPPPRRQPSKRMSPRRRGAYITPTGDPWKPGPPPAAPLPTVPKVSPAPSHRRRSTNPTFSLFPKPPSHGAATPSLTSAPSAARPGPLNLSKSINTSRLPNTKANNSNPPRSAPLSLDPVTDSARESRARGLGSAPLPSTPPKIVLQEEASNPATAAAAAAAPSAFRPSSSPEADTRTPKTPKSAPLLSSSTSLGSPPLGQQQQERFNGGLLTPPMGTGEFPPPPTTTSNERGRISMKGIEGGRMKGLPSPKRGWGWWGKGASAMVSGWRPRSSSGSSLGGSRGGTPTSVSG</sequence>
<feature type="compositionally biased region" description="Basic residues" evidence="1">
    <location>
        <begin position="309"/>
        <end position="320"/>
    </location>
</feature>
<feature type="compositionally biased region" description="Pro residues" evidence="1">
    <location>
        <begin position="331"/>
        <end position="342"/>
    </location>
</feature>
<dbReference type="EMBL" id="MU865134">
    <property type="protein sequence ID" value="KAK4457143.1"/>
    <property type="molecule type" value="Genomic_DNA"/>
</dbReference>
<feature type="region of interest" description="Disordered" evidence="1">
    <location>
        <begin position="139"/>
        <end position="166"/>
    </location>
</feature>
<evidence type="ECO:0000256" key="2">
    <source>
        <dbReference type="SAM" id="Phobius"/>
    </source>
</evidence>
<keyword evidence="2" id="KW-0812">Transmembrane</keyword>
<feature type="region of interest" description="Disordered" evidence="1">
    <location>
        <begin position="1"/>
        <end position="24"/>
    </location>
</feature>
<keyword evidence="4" id="KW-1185">Reference proteome</keyword>
<name>A0AAV9H8U0_9PEZI</name>
<organism evidence="3 4">
    <name type="scientific">Cladorrhinum samala</name>
    <dbReference type="NCBI Taxonomy" id="585594"/>
    <lineage>
        <taxon>Eukaryota</taxon>
        <taxon>Fungi</taxon>
        <taxon>Dikarya</taxon>
        <taxon>Ascomycota</taxon>
        <taxon>Pezizomycotina</taxon>
        <taxon>Sordariomycetes</taxon>
        <taxon>Sordariomycetidae</taxon>
        <taxon>Sordariales</taxon>
        <taxon>Podosporaceae</taxon>
        <taxon>Cladorrhinum</taxon>
    </lineage>
</organism>
<comment type="caution">
    <text evidence="3">The sequence shown here is derived from an EMBL/GenBank/DDBJ whole genome shotgun (WGS) entry which is preliminary data.</text>
</comment>
<feature type="compositionally biased region" description="Polar residues" evidence="1">
    <location>
        <begin position="74"/>
        <end position="87"/>
    </location>
</feature>
<evidence type="ECO:0000313" key="3">
    <source>
        <dbReference type="EMBL" id="KAK4457143.1"/>
    </source>
</evidence>
<evidence type="ECO:0000256" key="1">
    <source>
        <dbReference type="SAM" id="MobiDB-lite"/>
    </source>
</evidence>
<feature type="compositionally biased region" description="Pro residues" evidence="1">
    <location>
        <begin position="272"/>
        <end position="286"/>
    </location>
</feature>
<keyword evidence="2" id="KW-0472">Membrane</keyword>
<feature type="compositionally biased region" description="Low complexity" evidence="1">
    <location>
        <begin position="372"/>
        <end position="384"/>
    </location>
</feature>
<feature type="compositionally biased region" description="Low complexity" evidence="1">
    <location>
        <begin position="451"/>
        <end position="501"/>
    </location>
</feature>
<accession>A0AAV9H8U0</accession>
<keyword evidence="2" id="KW-1133">Transmembrane helix</keyword>
<dbReference type="Proteomes" id="UP001321749">
    <property type="component" value="Unassembled WGS sequence"/>
</dbReference>
<gene>
    <name evidence="3" type="ORF">QBC42DRAFT_45121</name>
</gene>
<feature type="region of interest" description="Disordered" evidence="1">
    <location>
        <begin position="269"/>
        <end position="593"/>
    </location>
</feature>
<feature type="region of interest" description="Disordered" evidence="1">
    <location>
        <begin position="64"/>
        <end position="88"/>
    </location>
</feature>
<protein>
    <submittedName>
        <fullName evidence="3">Uncharacterized protein</fullName>
    </submittedName>
</protein>
<feature type="compositionally biased region" description="Polar residues" evidence="1">
    <location>
        <begin position="391"/>
        <end position="411"/>
    </location>
</feature>
<proteinExistence type="predicted"/>
<feature type="compositionally biased region" description="Low complexity" evidence="1">
    <location>
        <begin position="156"/>
        <end position="165"/>
    </location>
</feature>
<dbReference type="AlphaFoldDB" id="A0AAV9H8U0"/>
<evidence type="ECO:0000313" key="4">
    <source>
        <dbReference type="Proteomes" id="UP001321749"/>
    </source>
</evidence>
<feature type="transmembrane region" description="Helical" evidence="2">
    <location>
        <begin position="93"/>
        <end position="117"/>
    </location>
</feature>
<reference evidence="3" key="2">
    <citation type="submission" date="2023-06" db="EMBL/GenBank/DDBJ databases">
        <authorList>
            <consortium name="Lawrence Berkeley National Laboratory"/>
            <person name="Mondo S.J."/>
            <person name="Hensen N."/>
            <person name="Bonometti L."/>
            <person name="Westerberg I."/>
            <person name="Brannstrom I.O."/>
            <person name="Guillou S."/>
            <person name="Cros-Aarteil S."/>
            <person name="Calhoun S."/>
            <person name="Haridas S."/>
            <person name="Kuo A."/>
            <person name="Pangilinan J."/>
            <person name="Riley R."/>
            <person name="Labutti K."/>
            <person name="Andreopoulos B."/>
            <person name="Lipzen A."/>
            <person name="Chen C."/>
            <person name="Yanf M."/>
            <person name="Daum C."/>
            <person name="Ng V."/>
            <person name="Clum A."/>
            <person name="Steindorff A."/>
            <person name="Ohm R."/>
            <person name="Martin F."/>
            <person name="Silar P."/>
            <person name="Natvig D."/>
            <person name="Lalanne C."/>
            <person name="Gautier V."/>
            <person name="Ament-Velasquez S.L."/>
            <person name="Kruys A."/>
            <person name="Hutchinson M.I."/>
            <person name="Powell A.J."/>
            <person name="Barry K."/>
            <person name="Miller A.N."/>
            <person name="Grigoriev I.V."/>
            <person name="Debuchy R."/>
            <person name="Gladieux P."/>
            <person name="Thoren M.H."/>
            <person name="Johannesson H."/>
        </authorList>
    </citation>
    <scope>NUCLEOTIDE SEQUENCE</scope>
    <source>
        <strain evidence="3">PSN324</strain>
    </source>
</reference>